<reference evidence="2" key="1">
    <citation type="journal article" date="2015" name="Nature">
        <title>Complex archaea that bridge the gap between prokaryotes and eukaryotes.</title>
        <authorList>
            <person name="Spang A."/>
            <person name="Saw J.H."/>
            <person name="Jorgensen S.L."/>
            <person name="Zaremba-Niedzwiedzka K."/>
            <person name="Martijn J."/>
            <person name="Lind A.E."/>
            <person name="van Eijk R."/>
            <person name="Schleper C."/>
            <person name="Guy L."/>
            <person name="Ettema T.J."/>
        </authorList>
    </citation>
    <scope>NUCLEOTIDE SEQUENCE</scope>
</reference>
<sequence>DLPFRKQVELFHSAEIIIGVHGAGLANIVFSENLKIIEIHPPKEIKTHYFMLSKALNVEYRYIIGEDQDKNDNFEVNLSKFSEILKQLGI</sequence>
<organism evidence="2">
    <name type="scientific">marine sediment metagenome</name>
    <dbReference type="NCBI Taxonomy" id="412755"/>
    <lineage>
        <taxon>unclassified sequences</taxon>
        <taxon>metagenomes</taxon>
        <taxon>ecological metagenomes</taxon>
    </lineage>
</organism>
<dbReference type="InterPro" id="IPR049625">
    <property type="entry name" value="Glyco_transf_61_cat"/>
</dbReference>
<dbReference type="GO" id="GO:0016757">
    <property type="term" value="F:glycosyltransferase activity"/>
    <property type="evidence" value="ECO:0007669"/>
    <property type="project" value="InterPro"/>
</dbReference>
<evidence type="ECO:0000259" key="1">
    <source>
        <dbReference type="Pfam" id="PF04577"/>
    </source>
</evidence>
<name>A0A0F9BMZ1_9ZZZZ</name>
<evidence type="ECO:0000313" key="2">
    <source>
        <dbReference type="EMBL" id="KKK85766.1"/>
    </source>
</evidence>
<protein>
    <recommendedName>
        <fullName evidence="1">Glycosyltransferase 61 catalytic domain-containing protein</fullName>
    </recommendedName>
</protein>
<accession>A0A0F9BMZ1</accession>
<feature type="non-terminal residue" evidence="2">
    <location>
        <position position="1"/>
    </location>
</feature>
<gene>
    <name evidence="2" type="ORF">LCGC14_2770020</name>
</gene>
<dbReference type="Pfam" id="PF04577">
    <property type="entry name" value="Glyco_transf_61"/>
    <property type="match status" value="1"/>
</dbReference>
<proteinExistence type="predicted"/>
<comment type="caution">
    <text evidence="2">The sequence shown here is derived from an EMBL/GenBank/DDBJ whole genome shotgun (WGS) entry which is preliminary data.</text>
</comment>
<feature type="domain" description="Glycosyltransferase 61 catalytic" evidence="1">
    <location>
        <begin position="2"/>
        <end position="32"/>
    </location>
</feature>
<dbReference type="EMBL" id="LAZR01051155">
    <property type="protein sequence ID" value="KKK85766.1"/>
    <property type="molecule type" value="Genomic_DNA"/>
</dbReference>
<dbReference type="AlphaFoldDB" id="A0A0F9BMZ1"/>